<keyword evidence="2" id="KW-0378">Hydrolase</keyword>
<dbReference type="GO" id="GO:0046872">
    <property type="term" value="F:metal ion binding"/>
    <property type="evidence" value="ECO:0007669"/>
    <property type="project" value="InterPro"/>
</dbReference>
<feature type="domain" description="Calcineurin-like phosphoesterase" evidence="3">
    <location>
        <begin position="4"/>
        <end position="239"/>
    </location>
</feature>
<dbReference type="EMBL" id="CP093361">
    <property type="protein sequence ID" value="UQS86858.1"/>
    <property type="molecule type" value="Genomic_DNA"/>
</dbReference>
<dbReference type="Pfam" id="PF02872">
    <property type="entry name" value="5_nucleotid_C"/>
    <property type="match status" value="1"/>
</dbReference>
<dbReference type="SUPFAM" id="SSF56300">
    <property type="entry name" value="Metallo-dependent phosphatases"/>
    <property type="match status" value="1"/>
</dbReference>
<dbReference type="InterPro" id="IPR004843">
    <property type="entry name" value="Calcineurin-like_PHP"/>
</dbReference>
<dbReference type="PRINTS" id="PR01607">
    <property type="entry name" value="APYRASEFAMLY"/>
</dbReference>
<feature type="domain" description="5'-Nucleotidase C-terminal" evidence="4">
    <location>
        <begin position="328"/>
        <end position="481"/>
    </location>
</feature>
<dbReference type="KEGG" id="lbe:MOO44_08340"/>
<name>A0A976RS91_9LACO</name>
<dbReference type="Pfam" id="PF00149">
    <property type="entry name" value="Metallophos"/>
    <property type="match status" value="1"/>
</dbReference>
<dbReference type="SUPFAM" id="SSF55816">
    <property type="entry name" value="5'-nucleotidase (syn. UDP-sugar hydrolase), C-terminal domain"/>
    <property type="match status" value="1"/>
</dbReference>
<evidence type="ECO:0000256" key="2">
    <source>
        <dbReference type="RuleBase" id="RU362119"/>
    </source>
</evidence>
<dbReference type="Gene3D" id="3.60.21.10">
    <property type="match status" value="1"/>
</dbReference>
<keyword evidence="2" id="KW-0547">Nucleotide-binding</keyword>
<dbReference type="GO" id="GO:0009166">
    <property type="term" value="P:nucleotide catabolic process"/>
    <property type="evidence" value="ECO:0007669"/>
    <property type="project" value="InterPro"/>
</dbReference>
<gene>
    <name evidence="5" type="ORF">MOO44_08340</name>
</gene>
<evidence type="ECO:0000256" key="1">
    <source>
        <dbReference type="ARBA" id="ARBA00022729"/>
    </source>
</evidence>
<dbReference type="InterPro" id="IPR006146">
    <property type="entry name" value="5'-Nucleotdase_CS"/>
</dbReference>
<evidence type="ECO:0000313" key="5">
    <source>
        <dbReference type="EMBL" id="UQS86858.1"/>
    </source>
</evidence>
<evidence type="ECO:0000259" key="3">
    <source>
        <dbReference type="Pfam" id="PF00149"/>
    </source>
</evidence>
<dbReference type="GO" id="GO:0030288">
    <property type="term" value="C:outer membrane-bounded periplasmic space"/>
    <property type="evidence" value="ECO:0007669"/>
    <property type="project" value="TreeGrafter"/>
</dbReference>
<dbReference type="InterPro" id="IPR029052">
    <property type="entry name" value="Metallo-depent_PP-like"/>
</dbReference>
<dbReference type="InterPro" id="IPR006179">
    <property type="entry name" value="5_nucleotidase/apyrase"/>
</dbReference>
<dbReference type="AlphaFoldDB" id="A0A976RS91"/>
<dbReference type="Gene3D" id="3.90.780.10">
    <property type="entry name" value="5'-Nucleotidase, C-terminal domain"/>
    <property type="match status" value="1"/>
</dbReference>
<evidence type="ECO:0000313" key="6">
    <source>
        <dbReference type="Proteomes" id="UP000831181"/>
    </source>
</evidence>
<reference evidence="5" key="1">
    <citation type="journal article" date="2022" name="Int. J. Syst. Evol. Microbiol.">
        <title>Apilactobacillus apisilvae sp. nov., Nicolia spurrieriana gen. nov. sp. nov., Bombilactobacillus folatiphilus sp. nov. and Bombilactobacillus thymidiniphilus sp. nov., four new lactic acid bacterial isolates from stingless bees Tetragonula carbonaria and Austroplebeia australis.</title>
        <authorList>
            <person name="Oliphant S.A."/>
            <person name="Watson-Haigh N.S."/>
            <person name="Sumby K.M."/>
            <person name="Gardner J."/>
            <person name="Groom S."/>
            <person name="Jiranek V."/>
        </authorList>
    </citation>
    <scope>NUCLEOTIDE SEQUENCE</scope>
    <source>
        <strain evidence="5">SGEP1_A5</strain>
    </source>
</reference>
<dbReference type="PROSITE" id="PS00786">
    <property type="entry name" value="5_NUCLEOTIDASE_2"/>
    <property type="match status" value="1"/>
</dbReference>
<keyword evidence="1" id="KW-0732">Signal</keyword>
<keyword evidence="6" id="KW-1185">Reference proteome</keyword>
<dbReference type="GO" id="GO:0016788">
    <property type="term" value="F:hydrolase activity, acting on ester bonds"/>
    <property type="evidence" value="ECO:0007669"/>
    <property type="project" value="InterPro"/>
</dbReference>
<evidence type="ECO:0000259" key="4">
    <source>
        <dbReference type="Pfam" id="PF02872"/>
    </source>
</evidence>
<protein>
    <submittedName>
        <fullName evidence="5">Bifunctional metallophosphatase/5'-nucleotidase</fullName>
    </submittedName>
</protein>
<dbReference type="GO" id="GO:0000166">
    <property type="term" value="F:nucleotide binding"/>
    <property type="evidence" value="ECO:0007669"/>
    <property type="project" value="UniProtKB-KW"/>
</dbReference>
<dbReference type="RefSeq" id="WP_260116659.1">
    <property type="nucleotide sequence ID" value="NZ_CP093361.1"/>
</dbReference>
<dbReference type="Proteomes" id="UP000831181">
    <property type="component" value="Chromosome"/>
</dbReference>
<comment type="similarity">
    <text evidence="2">Belongs to the 5'-nucleotidase family.</text>
</comment>
<dbReference type="InterPro" id="IPR008334">
    <property type="entry name" value="5'-Nucleotdase_C"/>
</dbReference>
<accession>A0A976RS91</accession>
<dbReference type="PANTHER" id="PTHR11575:SF6">
    <property type="entry name" value="2',3'-CYCLIC-NUCLEOTIDE 2'-PHOSPHODIESTERASE_3'-NUCLEOTIDASE"/>
    <property type="match status" value="1"/>
</dbReference>
<dbReference type="InterPro" id="IPR036907">
    <property type="entry name" value="5'-Nucleotdase_C_sf"/>
</dbReference>
<proteinExistence type="inferred from homology"/>
<organism evidence="5 6">
    <name type="scientific">Nicoliella spurrieriana</name>
    <dbReference type="NCBI Taxonomy" id="2925830"/>
    <lineage>
        <taxon>Bacteria</taxon>
        <taxon>Bacillati</taxon>
        <taxon>Bacillota</taxon>
        <taxon>Bacilli</taxon>
        <taxon>Lactobacillales</taxon>
        <taxon>Lactobacillaceae</taxon>
        <taxon>Nicoliella</taxon>
    </lineage>
</organism>
<sequence>MVKIKILSTSDVHGYLFPTNFSGVNDQQPFGYLRAASVIKQIRAANPDEIVLFIENGDFIEGSPLTSYAFNTHDTEHLNQKLCEMVNDVKPNAMVLGNHEFNYGVDYIADTWQHRNFPILDANITGPNHSKMIDAPYQIIESHGVKIGILGLTTQYVPNWEQPANIAGLKFQSAVQTAKHYVPILKSQADIVVVAYHGGFERDLDNGKPTEQLTGENEGDELLKAVDGIDALVTGHQHRELAQLVHGIPITQPGYRGANVGEIDLELDAQKQIVNRDAKLIKTANYPVDSKLSEVVNGLQATVEKWMDQPLATINGDMRITDYMDARLHGNAYLDLINKIQMDKMGVDISGTALFNDEITGFDRTVTIRNVVNSYVFPNTLVVEQLSGADLKFALEKCASFFTLHDDGRITVSKAFSQPKLQLFNYDYYSGIEYTFDLNQPVGQRVVKVIYHGKPLLDDQTIKVVMNQYRGTGTGGYDTFSTDKVIQSDSDDMPKLIMNYLKQHRTIDAHQPDNLHIIGIDHKKI</sequence>
<dbReference type="PANTHER" id="PTHR11575">
    <property type="entry name" value="5'-NUCLEOTIDASE-RELATED"/>
    <property type="match status" value="1"/>
</dbReference>